<evidence type="ECO:0000313" key="4">
    <source>
        <dbReference type="Proteomes" id="UP000054561"/>
    </source>
</evidence>
<dbReference type="Proteomes" id="UP000054561">
    <property type="component" value="Unassembled WGS sequence"/>
</dbReference>
<feature type="compositionally biased region" description="Low complexity" evidence="1">
    <location>
        <begin position="103"/>
        <end position="120"/>
    </location>
</feature>
<feature type="region of interest" description="Disordered" evidence="1">
    <location>
        <begin position="1"/>
        <end position="171"/>
    </location>
</feature>
<keyword evidence="2" id="KW-0812">Transmembrane</keyword>
<keyword evidence="2" id="KW-0472">Membrane</keyword>
<sequence>MLLRSFTHQDVTQVTQSTHQDGSGVQPGQDQVPASSAVHPEAKPAESETTTTSPEATTPSTGTGGQGTTSDKKDDDSGAAVVDGGNDDPPPLNPPKPKPNPNPNQSGSSGSFSDADLADGVSGGDGHKDGAAGGAAGGGGAGGTGGGSGGVSGGVSGGGGAAPTPTTPSVPPGLTWADVKWYTPTIIPAVVGIGVIAFFLWKEREQTLPLDYWTSQMKEPQQF</sequence>
<feature type="transmembrane region" description="Helical" evidence="2">
    <location>
        <begin position="181"/>
        <end position="201"/>
    </location>
</feature>
<protein>
    <submittedName>
        <fullName evidence="3">Uncharacterized protein</fullName>
    </submittedName>
</protein>
<keyword evidence="4" id="KW-1185">Reference proteome</keyword>
<dbReference type="RefSeq" id="XP_012337182.1">
    <property type="nucleotide sequence ID" value="XM_012481759.1"/>
</dbReference>
<keyword evidence="2" id="KW-1133">Transmembrane helix</keyword>
<feature type="compositionally biased region" description="Gly residues" evidence="1">
    <location>
        <begin position="131"/>
        <end position="161"/>
    </location>
</feature>
<evidence type="ECO:0000313" key="3">
    <source>
        <dbReference type="EMBL" id="KJP86178.1"/>
    </source>
</evidence>
<dbReference type="EMBL" id="KQ001699">
    <property type="protein sequence ID" value="KJP86178.1"/>
    <property type="molecule type" value="Genomic_DNA"/>
</dbReference>
<name>A0A0D9QGU7_PLAFR</name>
<organism evidence="3 4">
    <name type="scientific">Plasmodium fragile</name>
    <dbReference type="NCBI Taxonomy" id="5857"/>
    <lineage>
        <taxon>Eukaryota</taxon>
        <taxon>Sar</taxon>
        <taxon>Alveolata</taxon>
        <taxon>Apicomplexa</taxon>
        <taxon>Aconoidasida</taxon>
        <taxon>Haemosporida</taxon>
        <taxon>Plasmodiidae</taxon>
        <taxon>Plasmodium</taxon>
        <taxon>Plasmodium (Plasmodium)</taxon>
    </lineage>
</organism>
<evidence type="ECO:0000256" key="1">
    <source>
        <dbReference type="SAM" id="MobiDB-lite"/>
    </source>
</evidence>
<reference evidence="3 4" key="1">
    <citation type="submission" date="2014-03" db="EMBL/GenBank/DDBJ databases">
        <title>The Genome Sequence of Plasmodium fragile nilgiri.</title>
        <authorList>
            <consortium name="The Broad Institute Genomics Platform"/>
            <consortium name="The Broad Institute Genome Sequencing Center for Infectious Disease"/>
            <person name="Neafsey D."/>
            <person name="Duraisingh M."/>
            <person name="Young S.K."/>
            <person name="Zeng Q."/>
            <person name="Gargeya S."/>
            <person name="Abouelleil A."/>
            <person name="Alvarado L."/>
            <person name="Chapman S.B."/>
            <person name="Gainer-Dewar J."/>
            <person name="Goldberg J."/>
            <person name="Griggs A."/>
            <person name="Gujja S."/>
            <person name="Hansen M."/>
            <person name="Howarth C."/>
            <person name="Imamovic A."/>
            <person name="Larimer J."/>
            <person name="Pearson M."/>
            <person name="Poon T.W."/>
            <person name="Priest M."/>
            <person name="Roberts A."/>
            <person name="Saif S."/>
            <person name="Shea T."/>
            <person name="Sykes S."/>
            <person name="Wortman J."/>
            <person name="Nusbaum C."/>
            <person name="Birren B."/>
        </authorList>
    </citation>
    <scope>NUCLEOTIDE SEQUENCE [LARGE SCALE GENOMIC DNA]</scope>
    <source>
        <strain evidence="4">nilgiri</strain>
    </source>
</reference>
<proteinExistence type="predicted"/>
<dbReference type="VEuPathDB" id="PlasmoDB:AK88_04149"/>
<dbReference type="AlphaFoldDB" id="A0A0D9QGU7"/>
<feature type="compositionally biased region" description="Pro residues" evidence="1">
    <location>
        <begin position="88"/>
        <end position="102"/>
    </location>
</feature>
<evidence type="ECO:0000256" key="2">
    <source>
        <dbReference type="SAM" id="Phobius"/>
    </source>
</evidence>
<feature type="compositionally biased region" description="Polar residues" evidence="1">
    <location>
        <begin position="1"/>
        <end position="34"/>
    </location>
</feature>
<feature type="compositionally biased region" description="Low complexity" evidence="1">
    <location>
        <begin position="47"/>
        <end position="61"/>
    </location>
</feature>
<dbReference type="GeneID" id="24269463"/>
<accession>A0A0D9QGU7</accession>
<gene>
    <name evidence="3" type="ORF">AK88_04149</name>
</gene>